<keyword evidence="5 12" id="KW-0378">Hydrolase</keyword>
<evidence type="ECO:0000313" key="15">
    <source>
        <dbReference type="Proteomes" id="UP000504621"/>
    </source>
</evidence>
<dbReference type="RefSeq" id="XP_021296884.1">
    <property type="nucleotide sequence ID" value="XM_021441209.1"/>
</dbReference>
<dbReference type="CDD" id="cd15798">
    <property type="entry name" value="PMEI-like_3"/>
    <property type="match status" value="1"/>
</dbReference>
<evidence type="ECO:0000256" key="6">
    <source>
        <dbReference type="ARBA" id="ARBA00023085"/>
    </source>
</evidence>
<evidence type="ECO:0000256" key="3">
    <source>
        <dbReference type="ARBA" id="ARBA00007786"/>
    </source>
</evidence>
<evidence type="ECO:0000256" key="13">
    <source>
        <dbReference type="SAM" id="Phobius"/>
    </source>
</evidence>
<dbReference type="Gene3D" id="1.20.140.40">
    <property type="entry name" value="Invertase/pectin methylesterase inhibitor family protein"/>
    <property type="match status" value="1"/>
</dbReference>
<dbReference type="SUPFAM" id="SSF51126">
    <property type="entry name" value="Pectin lyase-like"/>
    <property type="match status" value="1"/>
</dbReference>
<sequence length="640" mass="70750">MSSTTFRHRERALPLTNTGVMKMARTYSDCQFNHQSYSLLFPKIVLIYKAIPSSISNAQSNRKRKTFSNMSGAYGKVNEADQARLQARRKTRRRIAIISLSFIVLATIVVAAVFGSRGSRGDSKNGGNGGVQPISSSIKAVCDVTLYKDTCYDSLAPMANSNQLQPEDIFKLSMKVAIAELSKASQYFSKNGIFKGDADKMSVAALENCGELLSLAIDHLNSSLSSSDEVSVIQAVDDLRTWLSSAGTYQQTCIDAFEELKGDTKAGVHDHLNYSSELTSNSLAIITWISKVANALNLRRLMSFPPNHEEPEWFHVKDRKLLQSSDLLKKKANIIVAKDGSGKYKTISAALKAVPDKSKKRTVIYVKKGVYSENVRVEKEKWNVTMIGDGMESTVVSGSLNYVDGTPTFSTATFAVFGKGFVARDMGFVNTAGPQKHQAVALMSTADQSVFHRCCFEAFQDTLYAHSNRQFYRECNITGTVDFIFGNSAVVFQNCNILPRQPMPNQQNTITAQGKVDPNQNTGIAIQNCTILPYGKLDTSLGTYLGRPWKNYSTTILMHSNLGNLIHPKGWLPWSGTTAPDTIFYSEYKNTGPGSSTKDRVKWKGLRSITDKEAKKFTVKEFLRGDKWISDTGVSYKSSL</sequence>
<dbReference type="PANTHER" id="PTHR31707">
    <property type="entry name" value="PECTINESTERASE"/>
    <property type="match status" value="1"/>
</dbReference>
<comment type="pathway">
    <text evidence="1 12">Glycan metabolism; pectin degradation; 2-dehydro-3-deoxy-D-gluconate from pectin: step 1/5.</text>
</comment>
<evidence type="ECO:0000313" key="16">
    <source>
        <dbReference type="RefSeq" id="XP_021296884.1"/>
    </source>
</evidence>
<protein>
    <recommendedName>
        <fullName evidence="4 12">Pectinesterase</fullName>
        <ecNumber evidence="4 12">3.1.1.11</ecNumber>
    </recommendedName>
</protein>
<dbReference type="InterPro" id="IPR033131">
    <property type="entry name" value="Pectinesterase_Asp_AS"/>
</dbReference>
<feature type="active site" evidence="11">
    <location>
        <position position="482"/>
    </location>
</feature>
<keyword evidence="13" id="KW-0472">Membrane</keyword>
<evidence type="ECO:0000256" key="12">
    <source>
        <dbReference type="RuleBase" id="RU000589"/>
    </source>
</evidence>
<dbReference type="FunFam" id="1.20.140.40:FF:000001">
    <property type="entry name" value="Pectinesterase"/>
    <property type="match status" value="1"/>
</dbReference>
<dbReference type="InterPro" id="IPR035513">
    <property type="entry name" value="Invertase/methylesterase_inhib"/>
</dbReference>
<dbReference type="InterPro" id="IPR012334">
    <property type="entry name" value="Pectin_lyas_fold"/>
</dbReference>
<dbReference type="GeneID" id="110426110"/>
<feature type="domain" description="Pectinesterase inhibitor" evidence="14">
    <location>
        <begin position="133"/>
        <end position="285"/>
    </location>
</feature>
<evidence type="ECO:0000259" key="14">
    <source>
        <dbReference type="SMART" id="SM00856"/>
    </source>
</evidence>
<comment type="catalytic activity">
    <reaction evidence="9 12">
        <text>[(1-&gt;4)-alpha-D-galacturonosyl methyl ester](n) + n H2O = [(1-&gt;4)-alpha-D-galacturonosyl](n) + n methanol + n H(+)</text>
        <dbReference type="Rhea" id="RHEA:22380"/>
        <dbReference type="Rhea" id="RHEA-COMP:14570"/>
        <dbReference type="Rhea" id="RHEA-COMP:14573"/>
        <dbReference type="ChEBI" id="CHEBI:15377"/>
        <dbReference type="ChEBI" id="CHEBI:15378"/>
        <dbReference type="ChEBI" id="CHEBI:17790"/>
        <dbReference type="ChEBI" id="CHEBI:140522"/>
        <dbReference type="ChEBI" id="CHEBI:140523"/>
        <dbReference type="EC" id="3.1.1.11"/>
    </reaction>
</comment>
<keyword evidence="7" id="KW-1015">Disulfide bond</keyword>
<feature type="transmembrane region" description="Helical" evidence="13">
    <location>
        <begin position="95"/>
        <end position="115"/>
    </location>
</feature>
<evidence type="ECO:0000256" key="2">
    <source>
        <dbReference type="ARBA" id="ARBA00006027"/>
    </source>
</evidence>
<gene>
    <name evidence="16" type="primary">LOC110426110</name>
</gene>
<dbReference type="AlphaFoldDB" id="A0A6J1BEX4"/>
<dbReference type="GO" id="GO:0004857">
    <property type="term" value="F:enzyme inhibitor activity"/>
    <property type="evidence" value="ECO:0007669"/>
    <property type="project" value="InterPro"/>
</dbReference>
<dbReference type="GO" id="GO:0030599">
    <property type="term" value="F:pectinesterase activity"/>
    <property type="evidence" value="ECO:0007669"/>
    <property type="project" value="UniProtKB-UniRule"/>
</dbReference>
<name>A0A6J1BEX4_9ROSI</name>
<evidence type="ECO:0000256" key="11">
    <source>
        <dbReference type="PROSITE-ProRule" id="PRU10040"/>
    </source>
</evidence>
<accession>A0A6J1BEX4</accession>
<keyword evidence="13" id="KW-0812">Transmembrane</keyword>
<dbReference type="SUPFAM" id="SSF101148">
    <property type="entry name" value="Plant invertase/pectin methylesterase inhibitor"/>
    <property type="match status" value="1"/>
</dbReference>
<dbReference type="InterPro" id="IPR011050">
    <property type="entry name" value="Pectin_lyase_fold/virulence"/>
</dbReference>
<dbReference type="NCBIfam" id="TIGR01614">
    <property type="entry name" value="PME_inhib"/>
    <property type="match status" value="1"/>
</dbReference>
<dbReference type="GO" id="GO:0042545">
    <property type="term" value="P:cell wall modification"/>
    <property type="evidence" value="ECO:0007669"/>
    <property type="project" value="UniProtKB-UniRule"/>
</dbReference>
<keyword evidence="6 12" id="KW-0063">Aspartyl esterase</keyword>
<dbReference type="EC" id="3.1.1.11" evidence="4 12"/>
<evidence type="ECO:0000256" key="10">
    <source>
        <dbReference type="ARBA" id="ARBA00057335"/>
    </source>
</evidence>
<comment type="function">
    <text evidence="10">Acts in the modification of cell walls via demethylesterification of cell wall pectin.</text>
</comment>
<dbReference type="InterPro" id="IPR000070">
    <property type="entry name" value="Pectinesterase_cat"/>
</dbReference>
<organism evidence="15 16">
    <name type="scientific">Herrania umbratica</name>
    <dbReference type="NCBI Taxonomy" id="108875"/>
    <lineage>
        <taxon>Eukaryota</taxon>
        <taxon>Viridiplantae</taxon>
        <taxon>Streptophyta</taxon>
        <taxon>Embryophyta</taxon>
        <taxon>Tracheophyta</taxon>
        <taxon>Spermatophyta</taxon>
        <taxon>Magnoliopsida</taxon>
        <taxon>eudicotyledons</taxon>
        <taxon>Gunneridae</taxon>
        <taxon>Pentapetalae</taxon>
        <taxon>rosids</taxon>
        <taxon>malvids</taxon>
        <taxon>Malvales</taxon>
        <taxon>Malvaceae</taxon>
        <taxon>Byttnerioideae</taxon>
        <taxon>Herrania</taxon>
    </lineage>
</organism>
<comment type="similarity">
    <text evidence="3">In the C-terminal section; belongs to the pectinesterase family.</text>
</comment>
<keyword evidence="8" id="KW-0325">Glycoprotein</keyword>
<dbReference type="Gene3D" id="2.160.20.10">
    <property type="entry name" value="Single-stranded right-handed beta-helix, Pectin lyase-like"/>
    <property type="match status" value="1"/>
</dbReference>
<dbReference type="SMART" id="SM00856">
    <property type="entry name" value="PMEI"/>
    <property type="match status" value="1"/>
</dbReference>
<dbReference type="OrthoDB" id="2019149at2759"/>
<evidence type="ECO:0000256" key="5">
    <source>
        <dbReference type="ARBA" id="ARBA00022801"/>
    </source>
</evidence>
<dbReference type="UniPathway" id="UPA00545">
    <property type="reaction ID" value="UER00823"/>
</dbReference>
<dbReference type="InterPro" id="IPR006501">
    <property type="entry name" value="Pectinesterase_inhib_dom"/>
</dbReference>
<evidence type="ECO:0000256" key="8">
    <source>
        <dbReference type="ARBA" id="ARBA00023180"/>
    </source>
</evidence>
<evidence type="ECO:0000256" key="1">
    <source>
        <dbReference type="ARBA" id="ARBA00005184"/>
    </source>
</evidence>
<comment type="similarity">
    <text evidence="2">In the N-terminal section; belongs to the PMEI family.</text>
</comment>
<dbReference type="Proteomes" id="UP000504621">
    <property type="component" value="Unplaced"/>
</dbReference>
<reference evidence="16" key="1">
    <citation type="submission" date="2025-08" db="UniProtKB">
        <authorList>
            <consortium name="RefSeq"/>
        </authorList>
    </citation>
    <scope>IDENTIFICATION</scope>
    <source>
        <tissue evidence="16">Leaf</tissue>
    </source>
</reference>
<dbReference type="PROSITE" id="PS00503">
    <property type="entry name" value="PECTINESTERASE_2"/>
    <property type="match status" value="1"/>
</dbReference>
<keyword evidence="15" id="KW-1185">Reference proteome</keyword>
<evidence type="ECO:0000256" key="9">
    <source>
        <dbReference type="ARBA" id="ARBA00047928"/>
    </source>
</evidence>
<evidence type="ECO:0000256" key="4">
    <source>
        <dbReference type="ARBA" id="ARBA00013229"/>
    </source>
</evidence>
<dbReference type="FunFam" id="2.160.20.10:FF:000001">
    <property type="entry name" value="Pectinesterase"/>
    <property type="match status" value="1"/>
</dbReference>
<dbReference type="GO" id="GO:0045490">
    <property type="term" value="P:pectin catabolic process"/>
    <property type="evidence" value="ECO:0007669"/>
    <property type="project" value="UniProtKB-UniRule"/>
</dbReference>
<proteinExistence type="inferred from homology"/>
<dbReference type="Pfam" id="PF01095">
    <property type="entry name" value="Pectinesterase"/>
    <property type="match status" value="1"/>
</dbReference>
<dbReference type="Pfam" id="PF04043">
    <property type="entry name" value="PMEI"/>
    <property type="match status" value="1"/>
</dbReference>
<keyword evidence="13" id="KW-1133">Transmembrane helix</keyword>
<evidence type="ECO:0000256" key="7">
    <source>
        <dbReference type="ARBA" id="ARBA00023157"/>
    </source>
</evidence>